<organism evidence="1 2">
    <name type="scientific">Vermiconidia calcicola</name>
    <dbReference type="NCBI Taxonomy" id="1690605"/>
    <lineage>
        <taxon>Eukaryota</taxon>
        <taxon>Fungi</taxon>
        <taxon>Dikarya</taxon>
        <taxon>Ascomycota</taxon>
        <taxon>Pezizomycotina</taxon>
        <taxon>Dothideomycetes</taxon>
        <taxon>Dothideomycetidae</taxon>
        <taxon>Mycosphaerellales</taxon>
        <taxon>Extremaceae</taxon>
        <taxon>Vermiconidia</taxon>
    </lineage>
</organism>
<keyword evidence="2" id="KW-1185">Reference proteome</keyword>
<dbReference type="Proteomes" id="UP001281147">
    <property type="component" value="Unassembled WGS sequence"/>
</dbReference>
<evidence type="ECO:0000313" key="2">
    <source>
        <dbReference type="Proteomes" id="UP001281147"/>
    </source>
</evidence>
<comment type="caution">
    <text evidence="1">The sequence shown here is derived from an EMBL/GenBank/DDBJ whole genome shotgun (WGS) entry which is preliminary data.</text>
</comment>
<reference evidence="1" key="1">
    <citation type="submission" date="2023-07" db="EMBL/GenBank/DDBJ databases">
        <title>Black Yeasts Isolated from many extreme environments.</title>
        <authorList>
            <person name="Coleine C."/>
            <person name="Stajich J.E."/>
            <person name="Selbmann L."/>
        </authorList>
    </citation>
    <scope>NUCLEOTIDE SEQUENCE</scope>
    <source>
        <strain evidence="1">CCFEE 5714</strain>
    </source>
</reference>
<protein>
    <submittedName>
        <fullName evidence="1">Uncharacterized protein</fullName>
    </submittedName>
</protein>
<sequence length="94" mass="10858">MQKSHGTIMLSSFAAKDKMHSLVFTMLGFIATSHFMPRRRNFETHVCMIMKITEDGLIEQIDEYYNRQWDGGISSDKYTVMEGASRKSRDMLDG</sequence>
<name>A0ACC3M9P4_9PEZI</name>
<dbReference type="EMBL" id="JAUTXU010000434">
    <property type="protein sequence ID" value="KAK3680678.1"/>
    <property type="molecule type" value="Genomic_DNA"/>
</dbReference>
<gene>
    <name evidence="1" type="ORF">LTR37_021117</name>
</gene>
<proteinExistence type="predicted"/>
<accession>A0ACC3M9P4</accession>
<evidence type="ECO:0000313" key="1">
    <source>
        <dbReference type="EMBL" id="KAK3680678.1"/>
    </source>
</evidence>